<evidence type="ECO:0000313" key="2">
    <source>
        <dbReference type="Proteomes" id="UP000178851"/>
    </source>
</evidence>
<dbReference type="EMBL" id="MGGI01000022">
    <property type="protein sequence ID" value="OGM25153.1"/>
    <property type="molecule type" value="Genomic_DNA"/>
</dbReference>
<name>A0A1F7YCX8_9BACT</name>
<dbReference type="Proteomes" id="UP000178851">
    <property type="component" value="Unassembled WGS sequence"/>
</dbReference>
<evidence type="ECO:0000313" key="1">
    <source>
        <dbReference type="EMBL" id="OGM25153.1"/>
    </source>
</evidence>
<dbReference type="AlphaFoldDB" id="A0A1F7YCX8"/>
<gene>
    <name evidence="1" type="ORF">A2627_00080</name>
</gene>
<sequence length="178" mass="20584">MRKILIVLLCIITLLLVIGIFLWLKADGKIFNNDFKGLQQSDITICSDFTLNGQKVGCDFAVSQNDYTNKVVVSKNINIDSGSYYLNFSRWFGKDKVKYSQEKVKLGAVEENKAYLSIIFQNTRELYPLTKDTVEMKLVNPKEFNDYYKSNNLENRNSVLLIDDKRGVLSNIYFYTNK</sequence>
<proteinExistence type="predicted"/>
<protein>
    <submittedName>
        <fullName evidence="1">Uncharacterized protein</fullName>
    </submittedName>
</protein>
<organism evidence="1 2">
    <name type="scientific">Candidatus Woesebacteria bacterium RIFCSPHIGHO2_01_FULL_39_28</name>
    <dbReference type="NCBI Taxonomy" id="1802496"/>
    <lineage>
        <taxon>Bacteria</taxon>
        <taxon>Candidatus Woeseibacteriota</taxon>
    </lineage>
</organism>
<accession>A0A1F7YCX8</accession>
<comment type="caution">
    <text evidence="1">The sequence shown here is derived from an EMBL/GenBank/DDBJ whole genome shotgun (WGS) entry which is preliminary data.</text>
</comment>
<reference evidence="1 2" key="1">
    <citation type="journal article" date="2016" name="Nat. Commun.">
        <title>Thousands of microbial genomes shed light on interconnected biogeochemical processes in an aquifer system.</title>
        <authorList>
            <person name="Anantharaman K."/>
            <person name="Brown C.T."/>
            <person name="Hug L.A."/>
            <person name="Sharon I."/>
            <person name="Castelle C.J."/>
            <person name="Probst A.J."/>
            <person name="Thomas B.C."/>
            <person name="Singh A."/>
            <person name="Wilkins M.J."/>
            <person name="Karaoz U."/>
            <person name="Brodie E.L."/>
            <person name="Williams K.H."/>
            <person name="Hubbard S.S."/>
            <person name="Banfield J.F."/>
        </authorList>
    </citation>
    <scope>NUCLEOTIDE SEQUENCE [LARGE SCALE GENOMIC DNA]</scope>
</reference>